<dbReference type="EMBL" id="DTBH01000079">
    <property type="protein sequence ID" value="HGQ76984.1"/>
    <property type="molecule type" value="Genomic_DNA"/>
</dbReference>
<dbReference type="InterPro" id="IPR055847">
    <property type="entry name" value="DUF7424"/>
</dbReference>
<organism evidence="3">
    <name type="scientific">Fervidobacterium pennivorans</name>
    <dbReference type="NCBI Taxonomy" id="93466"/>
    <lineage>
        <taxon>Bacteria</taxon>
        <taxon>Thermotogati</taxon>
        <taxon>Thermotogota</taxon>
        <taxon>Thermotogae</taxon>
        <taxon>Thermotogales</taxon>
        <taxon>Fervidobacteriaceae</taxon>
        <taxon>Fervidobacterium</taxon>
    </lineage>
</organism>
<name>A0A7C4S065_FERPE</name>
<feature type="domain" description="DUF7424" evidence="1">
    <location>
        <begin position="102"/>
        <end position="212"/>
    </location>
</feature>
<evidence type="ECO:0000313" key="3">
    <source>
        <dbReference type="EMBL" id="HGU42773.1"/>
    </source>
</evidence>
<accession>A0A7C4S065</accession>
<protein>
    <recommendedName>
        <fullName evidence="1">DUF7424 domain-containing protein</fullName>
    </recommendedName>
</protein>
<reference evidence="3" key="1">
    <citation type="journal article" date="2020" name="mSystems">
        <title>Genome- and Community-Level Interaction Insights into Carbon Utilization and Element Cycling Functions of Hydrothermarchaeota in Hydrothermal Sediment.</title>
        <authorList>
            <person name="Zhou Z."/>
            <person name="Liu Y."/>
            <person name="Xu W."/>
            <person name="Pan J."/>
            <person name="Luo Z.H."/>
            <person name="Li M."/>
        </authorList>
    </citation>
    <scope>NUCLEOTIDE SEQUENCE [LARGE SCALE GENOMIC DNA]</scope>
    <source>
        <strain evidence="3">SpSt-604</strain>
        <strain evidence="2">SpSt-640</strain>
    </source>
</reference>
<comment type="caution">
    <text evidence="3">The sequence shown here is derived from an EMBL/GenBank/DDBJ whole genome shotgun (WGS) entry which is preliminary data.</text>
</comment>
<evidence type="ECO:0000313" key="2">
    <source>
        <dbReference type="EMBL" id="HGQ76984.1"/>
    </source>
</evidence>
<gene>
    <name evidence="3" type="ORF">ENT72_07680</name>
    <name evidence="2" type="ORF">ENU12_03520</name>
</gene>
<sequence>MKKKFVSVLLGILSLVIILVLTSCRFDVSAEIYLRDIYDYVTGAAKDFSGYGIFNAELSKEYYDTYESSATQIAKKYFSNLGNVRYENSGYTADIEITTNPEHIFYFTVQKDGTLALFFNNEKFDALNKELGQFKESYMTYSLSREQMSITLTFVNDLKKPIKVVVAGAVYVNNEPCPFSQEFTLKTREKLKITFTDVLRDYLTKQGSTPILKIYW</sequence>
<dbReference type="Pfam" id="PF24199">
    <property type="entry name" value="DUF7424"/>
    <property type="match status" value="1"/>
</dbReference>
<evidence type="ECO:0000259" key="1">
    <source>
        <dbReference type="Pfam" id="PF24199"/>
    </source>
</evidence>
<dbReference type="PROSITE" id="PS51257">
    <property type="entry name" value="PROKAR_LIPOPROTEIN"/>
    <property type="match status" value="1"/>
</dbReference>
<proteinExistence type="predicted"/>
<dbReference type="AlphaFoldDB" id="A0A7C4S065"/>
<dbReference type="EMBL" id="DSZT01000248">
    <property type="protein sequence ID" value="HGU42773.1"/>
    <property type="molecule type" value="Genomic_DNA"/>
</dbReference>